<organism evidence="4 5">
    <name type="scientific">Rotaria sordida</name>
    <dbReference type="NCBI Taxonomy" id="392033"/>
    <lineage>
        <taxon>Eukaryota</taxon>
        <taxon>Metazoa</taxon>
        <taxon>Spiralia</taxon>
        <taxon>Gnathifera</taxon>
        <taxon>Rotifera</taxon>
        <taxon>Eurotatoria</taxon>
        <taxon>Bdelloidea</taxon>
        <taxon>Philodinida</taxon>
        <taxon>Philodinidae</taxon>
        <taxon>Rotaria</taxon>
    </lineage>
</organism>
<dbReference type="Proteomes" id="UP000663854">
    <property type="component" value="Unassembled WGS sequence"/>
</dbReference>
<accession>A0A816AFV3</accession>
<proteinExistence type="predicted"/>
<comment type="caution">
    <text evidence="4">The sequence shown here is derived from an EMBL/GenBank/DDBJ whole genome shotgun (WGS) entry which is preliminary data.</text>
</comment>
<keyword evidence="5" id="KW-1185">Reference proteome</keyword>
<protein>
    <submittedName>
        <fullName evidence="4">Uncharacterized protein</fullName>
    </submittedName>
</protein>
<evidence type="ECO:0000313" key="5">
    <source>
        <dbReference type="Proteomes" id="UP000663870"/>
    </source>
</evidence>
<dbReference type="Proteomes" id="UP000663870">
    <property type="component" value="Unassembled WGS sequence"/>
</dbReference>
<keyword evidence="2" id="KW-0456">Lyase</keyword>
<evidence type="ECO:0000313" key="4">
    <source>
        <dbReference type="EMBL" id="CAF1595069.1"/>
    </source>
</evidence>
<dbReference type="EMBL" id="CAJNOL010004805">
    <property type="protein sequence ID" value="CAF1595069.1"/>
    <property type="molecule type" value="Genomic_DNA"/>
</dbReference>
<name>A0A816AFV3_9BILA</name>
<evidence type="ECO:0000256" key="1">
    <source>
        <dbReference type="ARBA" id="ARBA00022793"/>
    </source>
</evidence>
<sequence>QGCGYKHAMIAINQFEINEAMEKIRAINSDGPILLELRIQTGHRKNLGRPTRSTDENRKDFMHFLQLN</sequence>
<reference evidence="4" key="1">
    <citation type="submission" date="2021-02" db="EMBL/GenBank/DDBJ databases">
        <authorList>
            <person name="Nowell W R."/>
        </authorList>
    </citation>
    <scope>NUCLEOTIDE SEQUENCE</scope>
</reference>
<feature type="non-terminal residue" evidence="4">
    <location>
        <position position="1"/>
    </location>
</feature>
<dbReference type="InterPro" id="IPR051818">
    <property type="entry name" value="TPP_dependent_decarboxylase"/>
</dbReference>
<dbReference type="EMBL" id="CAJNOH010003472">
    <property type="protein sequence ID" value="CAF1337597.1"/>
    <property type="molecule type" value="Genomic_DNA"/>
</dbReference>
<dbReference type="PANTHER" id="PTHR42818">
    <property type="entry name" value="SULFOPYRUVATE DECARBOXYLASE SUBUNIT ALPHA"/>
    <property type="match status" value="1"/>
</dbReference>
<keyword evidence="1" id="KW-0210">Decarboxylase</keyword>
<gene>
    <name evidence="4" type="ORF">JXQ802_LOCUS47640</name>
    <name evidence="3" type="ORF">PYM288_LOCUS31730</name>
</gene>
<evidence type="ECO:0000313" key="3">
    <source>
        <dbReference type="EMBL" id="CAF1337597.1"/>
    </source>
</evidence>
<dbReference type="GO" id="GO:0016831">
    <property type="term" value="F:carboxy-lyase activity"/>
    <property type="evidence" value="ECO:0007669"/>
    <property type="project" value="UniProtKB-KW"/>
</dbReference>
<evidence type="ECO:0000256" key="2">
    <source>
        <dbReference type="ARBA" id="ARBA00023239"/>
    </source>
</evidence>
<dbReference type="AlphaFoldDB" id="A0A816AFV3"/>
<dbReference type="PANTHER" id="PTHR42818:SF1">
    <property type="entry name" value="SULFOPYRUVATE DECARBOXYLASE"/>
    <property type="match status" value="1"/>
</dbReference>